<proteinExistence type="predicted"/>
<evidence type="ECO:0000256" key="1">
    <source>
        <dbReference type="SAM" id="MobiDB-lite"/>
    </source>
</evidence>
<feature type="compositionally biased region" description="Acidic residues" evidence="1">
    <location>
        <begin position="265"/>
        <end position="281"/>
    </location>
</feature>
<gene>
    <name evidence="2" type="ORF">FCALED_LOCUS15965</name>
</gene>
<dbReference type="Proteomes" id="UP000789570">
    <property type="component" value="Unassembled WGS sequence"/>
</dbReference>
<reference evidence="2" key="1">
    <citation type="submission" date="2021-06" db="EMBL/GenBank/DDBJ databases">
        <authorList>
            <person name="Kallberg Y."/>
            <person name="Tangrot J."/>
            <person name="Rosling A."/>
        </authorList>
    </citation>
    <scope>NUCLEOTIDE SEQUENCE</scope>
    <source>
        <strain evidence="2">UK204</strain>
    </source>
</reference>
<keyword evidence="3" id="KW-1185">Reference proteome</keyword>
<comment type="caution">
    <text evidence="2">The sequence shown here is derived from an EMBL/GenBank/DDBJ whole genome shotgun (WGS) entry which is preliminary data.</text>
</comment>
<feature type="region of interest" description="Disordered" evidence="1">
    <location>
        <begin position="144"/>
        <end position="322"/>
    </location>
</feature>
<dbReference type="EMBL" id="CAJVPQ010016596">
    <property type="protein sequence ID" value="CAG8746077.1"/>
    <property type="molecule type" value="Genomic_DNA"/>
</dbReference>
<feature type="compositionally biased region" description="Acidic residues" evidence="1">
    <location>
        <begin position="216"/>
        <end position="229"/>
    </location>
</feature>
<protein>
    <submittedName>
        <fullName evidence="2">10742_t:CDS:1</fullName>
    </submittedName>
</protein>
<accession>A0A9N9IPL5</accession>
<evidence type="ECO:0000313" key="3">
    <source>
        <dbReference type="Proteomes" id="UP000789570"/>
    </source>
</evidence>
<feature type="compositionally biased region" description="Basic and acidic residues" evidence="1">
    <location>
        <begin position="201"/>
        <end position="215"/>
    </location>
</feature>
<feature type="compositionally biased region" description="Polar residues" evidence="1">
    <location>
        <begin position="313"/>
        <end position="322"/>
    </location>
</feature>
<evidence type="ECO:0000313" key="2">
    <source>
        <dbReference type="EMBL" id="CAG8746077.1"/>
    </source>
</evidence>
<sequence>MSKEKLIPYSDYFDEYPTDSWSYSSFIRYAFNKRLLPPNPVKVYKKCLDFIEQKYDSLKRSKAISLKKSFKPGQYYTECPRATLAFLGVLLLLCSIRQSIDTIQSALAPPWIGKKMEGEWLASLNKLAKNEEIEEYEYHASLNKDEETRTTSTDPIIDTKGEDVFNQPPSKRVKNNDPEKQRTPKRQKYPPETSGEICNKSIKESESNSPNHDEFDTSDTVDDNDDDSDYVYNSESSSCEETKVTKSARSNSPLHDEFVRVIYNTDEDYSDESVNYDDPNDPDYVYSPSSLNNDEETPSVSPAKRTIHELDQYINTNSKDTT</sequence>
<dbReference type="AlphaFoldDB" id="A0A9N9IPL5"/>
<dbReference type="OrthoDB" id="5340906at2759"/>
<organism evidence="2 3">
    <name type="scientific">Funneliformis caledonium</name>
    <dbReference type="NCBI Taxonomy" id="1117310"/>
    <lineage>
        <taxon>Eukaryota</taxon>
        <taxon>Fungi</taxon>
        <taxon>Fungi incertae sedis</taxon>
        <taxon>Mucoromycota</taxon>
        <taxon>Glomeromycotina</taxon>
        <taxon>Glomeromycetes</taxon>
        <taxon>Glomerales</taxon>
        <taxon>Glomeraceae</taxon>
        <taxon>Funneliformis</taxon>
    </lineage>
</organism>
<name>A0A9N9IPL5_9GLOM</name>
<feature type="non-terminal residue" evidence="2">
    <location>
        <position position="322"/>
    </location>
</feature>